<dbReference type="OrthoDB" id="5083868at2"/>
<evidence type="ECO:0000256" key="1">
    <source>
        <dbReference type="SAM" id="MobiDB-lite"/>
    </source>
</evidence>
<dbReference type="AlphaFoldDB" id="A0A239V5P7"/>
<dbReference type="InterPro" id="IPR006311">
    <property type="entry name" value="TAT_signal"/>
</dbReference>
<keyword evidence="2" id="KW-0732">Signal</keyword>
<evidence type="ECO:0000313" key="3">
    <source>
        <dbReference type="EMBL" id="SNV16654.1"/>
    </source>
</evidence>
<feature type="compositionally biased region" description="Polar residues" evidence="1">
    <location>
        <begin position="167"/>
        <end position="185"/>
    </location>
</feature>
<reference evidence="3 4" key="1">
    <citation type="submission" date="2017-06" db="EMBL/GenBank/DDBJ databases">
        <authorList>
            <consortium name="Pathogen Informatics"/>
        </authorList>
    </citation>
    <scope>NUCLEOTIDE SEQUENCE [LARGE SCALE GENOMIC DNA]</scope>
    <source>
        <strain evidence="3 4">NCTC13039</strain>
    </source>
</reference>
<feature type="region of interest" description="Disordered" evidence="1">
    <location>
        <begin position="160"/>
        <end position="191"/>
    </location>
</feature>
<dbReference type="EMBL" id="LT906453">
    <property type="protein sequence ID" value="SNV16654.1"/>
    <property type="molecule type" value="Genomic_DNA"/>
</dbReference>
<dbReference type="Proteomes" id="UP000242637">
    <property type="component" value="Chromosome 1"/>
</dbReference>
<keyword evidence="4" id="KW-1185">Reference proteome</keyword>
<feature type="chain" id="PRO_5043736102" evidence="2">
    <location>
        <begin position="28"/>
        <end position="191"/>
    </location>
</feature>
<evidence type="ECO:0000313" key="4">
    <source>
        <dbReference type="Proteomes" id="UP000242637"/>
    </source>
</evidence>
<organism evidence="3 4">
    <name type="scientific">Dermatophilus congolensis</name>
    <dbReference type="NCBI Taxonomy" id="1863"/>
    <lineage>
        <taxon>Bacteria</taxon>
        <taxon>Bacillati</taxon>
        <taxon>Actinomycetota</taxon>
        <taxon>Actinomycetes</taxon>
        <taxon>Micrococcales</taxon>
        <taxon>Dermatophilaceae</taxon>
        <taxon>Dermatophilus</taxon>
    </lineage>
</organism>
<gene>
    <name evidence="3" type="ORF">SAMEA4475696_00047</name>
</gene>
<dbReference type="KEGG" id="dco:SAMEA4475696_0047"/>
<name>A0A239V5P7_9MICO</name>
<dbReference type="RefSeq" id="WP_028326821.1">
    <property type="nucleotide sequence ID" value="NZ_JAAFNJ010000001.1"/>
</dbReference>
<accession>A0A239V5P7</accession>
<dbReference type="PROSITE" id="PS51318">
    <property type="entry name" value="TAT"/>
    <property type="match status" value="1"/>
</dbReference>
<evidence type="ECO:0000256" key="2">
    <source>
        <dbReference type="SAM" id="SignalP"/>
    </source>
</evidence>
<proteinExistence type="predicted"/>
<sequence length="191" mass="20210">MKRMTRRFLAAGAAAAVVASAAVPASAVDTAPKRDLAVSYAVSGAKIPGYPGLVALRLTNAGTDRYYGEFPLVTFEVKIITAKGPKGVNRNIGTRSFHGSHVEDLGFDEATSTHTYRVILSNPVERGTKGMNIAGFYFGIGATREGRVIQKIVTTQKGRLPGDIPNANDQNVDSTVAGNTHTNFGKPTGLF</sequence>
<protein>
    <submittedName>
        <fullName evidence="3">Uncharacterized protein</fullName>
    </submittedName>
</protein>
<feature type="signal peptide" evidence="2">
    <location>
        <begin position="1"/>
        <end position="27"/>
    </location>
</feature>